<dbReference type="GO" id="GO:0003677">
    <property type="term" value="F:DNA binding"/>
    <property type="evidence" value="ECO:0007669"/>
    <property type="project" value="UniProtKB-KW"/>
</dbReference>
<dbReference type="SUPFAM" id="SSF46785">
    <property type="entry name" value="Winged helix' DNA-binding domain"/>
    <property type="match status" value="2"/>
</dbReference>
<accession>C5A6E3</accession>
<evidence type="ECO:0000313" key="7">
    <source>
        <dbReference type="Proteomes" id="UP000001488"/>
    </source>
</evidence>
<keyword evidence="7" id="KW-1185">Reference proteome</keyword>
<evidence type="ECO:0000256" key="4">
    <source>
        <dbReference type="SAM" id="Coils"/>
    </source>
</evidence>
<gene>
    <name evidence="6" type="ordered locus">TGAM_1303</name>
</gene>
<dbReference type="InterPro" id="IPR036388">
    <property type="entry name" value="WH-like_DNA-bd_sf"/>
</dbReference>
<dbReference type="STRING" id="593117.TGAM_1303"/>
<dbReference type="InterPro" id="IPR011991">
    <property type="entry name" value="ArsR-like_HTH"/>
</dbReference>
<dbReference type="InterPro" id="IPR054749">
    <property type="entry name" value="PF0095-like_C"/>
</dbReference>
<dbReference type="InterPro" id="IPR036390">
    <property type="entry name" value="WH_DNA-bd_sf"/>
</dbReference>
<dbReference type="Proteomes" id="UP000001488">
    <property type="component" value="Chromosome"/>
</dbReference>
<keyword evidence="3" id="KW-0804">Transcription</keyword>
<dbReference type="PATRIC" id="fig|593117.10.peg.1301"/>
<sequence>MLLSGETNDLDGVRHFGEELLLYDLLIGIANQSHLSHLHLKVYNPREPFSPGENPQVCNLRLNDHYISFTSQVWVVLGMPEKEPDLFYILGNKVRRDLLSHLTCTECYFSFLSSKVSVSSTAVAKHLKIMEREGILKSYEREGPFIGPARKYYNINIAKTYVVTITPNIFWYRGLDLGEGSEVPIELPEELKNLGGMVLTFRDLSKKLEEVLRELQAIESQRNRLMAMIKETYLKEIGDMTQLAILHYVLLNGSATVDELSDRLNLKEREVLQKASELDRFVPLRIKDGVITIDDERLKAKLGGEGDAGED</sequence>
<keyword evidence="1" id="KW-0805">Transcription regulation</keyword>
<dbReference type="PANTHER" id="PTHR33154">
    <property type="entry name" value="TRANSCRIPTIONAL REGULATOR, ARSR FAMILY"/>
    <property type="match status" value="1"/>
</dbReference>
<dbReference type="InterPro" id="IPR051081">
    <property type="entry name" value="HTH_MetalResp_TranReg"/>
</dbReference>
<evidence type="ECO:0000259" key="5">
    <source>
        <dbReference type="SMART" id="SM00418"/>
    </source>
</evidence>
<organism evidence="6 7">
    <name type="scientific">Thermococcus gammatolerans (strain DSM 15229 / JCM 11827 / EJ3)</name>
    <dbReference type="NCBI Taxonomy" id="593117"/>
    <lineage>
        <taxon>Archaea</taxon>
        <taxon>Methanobacteriati</taxon>
        <taxon>Methanobacteriota</taxon>
        <taxon>Thermococci</taxon>
        <taxon>Thermococcales</taxon>
        <taxon>Thermococcaceae</taxon>
        <taxon>Thermococcus</taxon>
    </lineage>
</organism>
<feature type="coiled-coil region" evidence="4">
    <location>
        <begin position="201"/>
        <end position="228"/>
    </location>
</feature>
<dbReference type="SMART" id="SM00418">
    <property type="entry name" value="HTH_ARSR"/>
    <property type="match status" value="1"/>
</dbReference>
<keyword evidence="4" id="KW-0175">Coiled coil</keyword>
<dbReference type="NCBIfam" id="NF047699">
    <property type="entry name" value="sulf_reg_SurR"/>
    <property type="match status" value="1"/>
</dbReference>
<dbReference type="GO" id="GO:0003700">
    <property type="term" value="F:DNA-binding transcription factor activity"/>
    <property type="evidence" value="ECO:0007669"/>
    <property type="project" value="InterPro"/>
</dbReference>
<evidence type="ECO:0000256" key="3">
    <source>
        <dbReference type="ARBA" id="ARBA00023163"/>
    </source>
</evidence>
<dbReference type="EMBL" id="CP001398">
    <property type="protein sequence ID" value="ACS33805.1"/>
    <property type="molecule type" value="Genomic_DNA"/>
</dbReference>
<evidence type="ECO:0000256" key="2">
    <source>
        <dbReference type="ARBA" id="ARBA00023125"/>
    </source>
</evidence>
<feature type="domain" description="HTH arsR-type" evidence="5">
    <location>
        <begin position="85"/>
        <end position="166"/>
    </location>
</feature>
<dbReference type="KEGG" id="tga:TGAM_1303"/>
<dbReference type="CDD" id="cd00090">
    <property type="entry name" value="HTH_ARSR"/>
    <property type="match status" value="1"/>
</dbReference>
<dbReference type="eggNOG" id="arCOG01684">
    <property type="taxonomic scope" value="Archaea"/>
</dbReference>
<dbReference type="PaxDb" id="593117-TGAM_1303"/>
<dbReference type="Gene3D" id="6.10.250.2960">
    <property type="match status" value="1"/>
</dbReference>
<dbReference type="PANTHER" id="PTHR33154:SF33">
    <property type="entry name" value="TRANSCRIPTIONAL REPRESSOR SDPR"/>
    <property type="match status" value="1"/>
</dbReference>
<keyword evidence="2" id="KW-0238">DNA-binding</keyword>
<evidence type="ECO:0000313" key="6">
    <source>
        <dbReference type="EMBL" id="ACS33805.1"/>
    </source>
</evidence>
<reference evidence="6 7" key="1">
    <citation type="journal article" date="2007" name="Genome Biol.">
        <title>Genome analysis and genome-wide proteomics of Thermococcus gammatolerans, the most radioresistant organism known amongst the Archaea.</title>
        <authorList>
            <person name="Zivanovic Y."/>
            <person name="Armengaud J."/>
            <person name="Lagorce A."/>
            <person name="Leplat C."/>
            <person name="Guerin P."/>
            <person name="Dutertre M."/>
            <person name="Anthouard V."/>
            <person name="Forterre P."/>
            <person name="Wincker P."/>
            <person name="Confalonieri F."/>
        </authorList>
    </citation>
    <scope>NUCLEOTIDE SEQUENCE [LARGE SCALE GENOMIC DNA]</scope>
    <source>
        <strain evidence="7">DSM 15229 / JCM 11827 / EJ3</strain>
    </source>
</reference>
<dbReference type="Gene3D" id="1.10.10.10">
    <property type="entry name" value="Winged helix-like DNA-binding domain superfamily/Winged helix DNA-binding domain"/>
    <property type="match status" value="2"/>
</dbReference>
<protein>
    <submittedName>
        <fullName evidence="6">Transcription regulator, arsR family, putative</fullName>
    </submittedName>
</protein>
<dbReference type="HOGENOM" id="CLU_077589_0_0_2"/>
<name>C5A6E3_THEGJ</name>
<dbReference type="Pfam" id="PF22315">
    <property type="entry name" value="PF0095-like_C"/>
    <property type="match status" value="1"/>
</dbReference>
<dbReference type="InterPro" id="IPR001845">
    <property type="entry name" value="HTH_ArsR_DNA-bd_dom"/>
</dbReference>
<proteinExistence type="predicted"/>
<evidence type="ECO:0000256" key="1">
    <source>
        <dbReference type="ARBA" id="ARBA00023015"/>
    </source>
</evidence>
<dbReference type="AlphaFoldDB" id="C5A6E3"/>